<dbReference type="Proteomes" id="UP000199689">
    <property type="component" value="Unassembled WGS sequence"/>
</dbReference>
<organism evidence="1 2">
    <name type="scientific">Allisonella histaminiformans</name>
    <dbReference type="NCBI Taxonomy" id="209880"/>
    <lineage>
        <taxon>Bacteria</taxon>
        <taxon>Bacillati</taxon>
        <taxon>Bacillota</taxon>
        <taxon>Negativicutes</taxon>
        <taxon>Veillonellales</taxon>
        <taxon>Veillonellaceae</taxon>
        <taxon>Allisonella</taxon>
    </lineage>
</organism>
<gene>
    <name evidence="1" type="ORF">SAMN02910343_01463</name>
</gene>
<dbReference type="AlphaFoldDB" id="A0A1G5WMB6"/>
<evidence type="ECO:0000313" key="1">
    <source>
        <dbReference type="EMBL" id="SDA59100.1"/>
    </source>
</evidence>
<keyword evidence="2" id="KW-1185">Reference proteome</keyword>
<name>A0A1G5WMB6_9FIRM</name>
<evidence type="ECO:0000313" key="2">
    <source>
        <dbReference type="Proteomes" id="UP000199689"/>
    </source>
</evidence>
<proteinExistence type="predicted"/>
<protein>
    <submittedName>
        <fullName evidence="1">Uncharacterized protein</fullName>
    </submittedName>
</protein>
<accession>A0A1G5WMB6</accession>
<dbReference type="EMBL" id="FMXA01000024">
    <property type="protein sequence ID" value="SDA59100.1"/>
    <property type="molecule type" value="Genomic_DNA"/>
</dbReference>
<sequence length="70" mass="7669">MGLGEANRREELIIYNFEEGRDAEVVKGEKFLSGLYAAVRSGKIFCHESKFAPGPTDDFAAGVCSGKERI</sequence>
<reference evidence="1 2" key="1">
    <citation type="submission" date="2016-10" db="EMBL/GenBank/DDBJ databases">
        <authorList>
            <person name="de Groot N.N."/>
        </authorList>
    </citation>
    <scope>NUCLEOTIDE SEQUENCE [LARGE SCALE GENOMIC DNA]</scope>
    <source>
        <strain evidence="1 2">DSM 15230</strain>
    </source>
</reference>